<reference evidence="10" key="2">
    <citation type="submission" date="2025-09" db="UniProtKB">
        <authorList>
            <consortium name="Ensembl"/>
        </authorList>
    </citation>
    <scope>IDENTIFICATION</scope>
</reference>
<dbReference type="Ensembl" id="ENSTMTT00000028442.1">
    <property type="protein sequence ID" value="ENSTMTP00000027457.1"/>
    <property type="gene ID" value="ENSTMTG00000020029.1"/>
</dbReference>
<gene>
    <name evidence="10" type="primary">CIMIP2B</name>
</gene>
<evidence type="ECO:0000256" key="7">
    <source>
        <dbReference type="ARBA" id="ARBA00041163"/>
    </source>
</evidence>
<accession>A0A674K4U3</accession>
<evidence type="ECO:0000256" key="4">
    <source>
        <dbReference type="ARBA" id="ARBA00023273"/>
    </source>
</evidence>
<evidence type="ECO:0000256" key="3">
    <source>
        <dbReference type="ARBA" id="ARBA00023212"/>
    </source>
</evidence>
<keyword evidence="2" id="KW-0963">Cytoplasm</keyword>
<dbReference type="Proteomes" id="UP000472274">
    <property type="component" value="Unplaced"/>
</dbReference>
<evidence type="ECO:0000313" key="10">
    <source>
        <dbReference type="Ensembl" id="ENSTMTP00000027457.1"/>
    </source>
</evidence>
<keyword evidence="11" id="KW-1185">Reference proteome</keyword>
<comment type="subcellular location">
    <subcellularLocation>
        <location evidence="1">Cytoplasm</location>
        <location evidence="1">Cytoskeleton</location>
        <location evidence="1">Cilium axoneme</location>
    </subcellularLocation>
</comment>
<sequence>GRGVLGTAPRAPPSDRAAAPGRGARCSGTLGSAALGICSAALGCWGRRLALGPARWALALPEPCCPCPVCSYAGYCPRYTFSPGTTYGRLLGSPEVAGSSQPVLRPARWPCAGAPPVGQAEALLGTRPACWGAGAHPLGCCVIPGYTGFIPRAQNLFAKTYSEICKEARSDFARQQLRAAGKEQELQNAGRLPQGTKGKLLTAKYRTPVPAAAAPYVSPFAFQPQGSPYSMEDNNPHKCFISGFTGFVPRARFLIGAGYPLTTHRALVEFGQTRGSRPEAGKGSPVLPPLLKSYPTDMGLLPHYAGYVPGYKFQFGHTYGQLTHNALGLSTLEKQMGD</sequence>
<evidence type="ECO:0000256" key="8">
    <source>
        <dbReference type="SAM" id="MobiDB-lite"/>
    </source>
</evidence>
<reference evidence="10" key="1">
    <citation type="submission" date="2025-08" db="UniProtKB">
        <authorList>
            <consortium name="Ensembl"/>
        </authorList>
    </citation>
    <scope>IDENTIFICATION</scope>
</reference>
<dbReference type="PANTHER" id="PTHR22146">
    <property type="entry name" value="CAT EYE SYNDROME CRITICAL REGION PROTEIN 6"/>
    <property type="match status" value="1"/>
</dbReference>
<evidence type="ECO:0000256" key="6">
    <source>
        <dbReference type="ARBA" id="ARBA00035661"/>
    </source>
</evidence>
<dbReference type="InterPro" id="IPR018902">
    <property type="entry name" value="CMI2A-C-like_dom"/>
</dbReference>
<feature type="region of interest" description="Disordered" evidence="8">
    <location>
        <begin position="1"/>
        <end position="20"/>
    </location>
</feature>
<keyword evidence="3" id="KW-0206">Cytoskeleton</keyword>
<dbReference type="InParanoid" id="A0A674K4U3"/>
<feature type="domain" description="Ciliary microtubule inner protein 2A-C-like" evidence="9">
    <location>
        <begin position="299"/>
        <end position="327"/>
    </location>
</feature>
<comment type="function">
    <text evidence="5">Microtubule inner protein (MIP) part of the dynein-decorated doublet microtubules (DMTs) in cilia axoneme, which is required for motile cilia beating.</text>
</comment>
<evidence type="ECO:0000259" key="9">
    <source>
        <dbReference type="Pfam" id="PF10629"/>
    </source>
</evidence>
<protein>
    <recommendedName>
        <fullName evidence="7">Ciliary microtubule inner protein 2B</fullName>
    </recommendedName>
</protein>
<dbReference type="PANTHER" id="PTHR22146:SF8">
    <property type="entry name" value="PROTEIN FAM166B"/>
    <property type="match status" value="1"/>
</dbReference>
<keyword evidence="4" id="KW-0966">Cell projection</keyword>
<proteinExistence type="inferred from homology"/>
<evidence type="ECO:0000256" key="1">
    <source>
        <dbReference type="ARBA" id="ARBA00004430"/>
    </source>
</evidence>
<evidence type="ECO:0000256" key="5">
    <source>
        <dbReference type="ARBA" id="ARBA00035003"/>
    </source>
</evidence>
<organism evidence="10 11">
    <name type="scientific">Terrapene triunguis</name>
    <name type="common">Three-toed box turtle</name>
    <dbReference type="NCBI Taxonomy" id="2587831"/>
    <lineage>
        <taxon>Eukaryota</taxon>
        <taxon>Metazoa</taxon>
        <taxon>Chordata</taxon>
        <taxon>Craniata</taxon>
        <taxon>Vertebrata</taxon>
        <taxon>Euteleostomi</taxon>
        <taxon>Archelosauria</taxon>
        <taxon>Testudinata</taxon>
        <taxon>Testudines</taxon>
        <taxon>Cryptodira</taxon>
        <taxon>Durocryptodira</taxon>
        <taxon>Testudinoidea</taxon>
        <taxon>Emydidae</taxon>
        <taxon>Terrapene</taxon>
    </lineage>
</organism>
<name>A0A674K4U3_9SAUR</name>
<dbReference type="GeneTree" id="ENSGT00940000166013"/>
<evidence type="ECO:0000256" key="2">
    <source>
        <dbReference type="ARBA" id="ARBA00022490"/>
    </source>
</evidence>
<dbReference type="AlphaFoldDB" id="A0A674K4U3"/>
<dbReference type="GO" id="GO:0005930">
    <property type="term" value="C:axoneme"/>
    <property type="evidence" value="ECO:0007669"/>
    <property type="project" value="UniProtKB-SubCell"/>
</dbReference>
<comment type="similarity">
    <text evidence="6">Belongs to the CIMIP2 family.</text>
</comment>
<dbReference type="Pfam" id="PF10629">
    <property type="entry name" value="CMI2B-like"/>
    <property type="match status" value="1"/>
</dbReference>
<dbReference type="GO" id="GO:0015630">
    <property type="term" value="C:microtubule cytoskeleton"/>
    <property type="evidence" value="ECO:0007669"/>
    <property type="project" value="UniProtKB-ARBA"/>
</dbReference>
<evidence type="ECO:0000313" key="11">
    <source>
        <dbReference type="Proteomes" id="UP000472274"/>
    </source>
</evidence>